<gene>
    <name evidence="1" type="ORF">PODLI_1B003512</name>
</gene>
<name>A0AA35K5Y7_9SAUR</name>
<reference evidence="1" key="1">
    <citation type="submission" date="2022-12" db="EMBL/GenBank/DDBJ databases">
        <authorList>
            <person name="Alioto T."/>
            <person name="Alioto T."/>
            <person name="Gomez Garrido J."/>
        </authorList>
    </citation>
    <scope>NUCLEOTIDE SEQUENCE</scope>
</reference>
<organism evidence="1 2">
    <name type="scientific">Podarcis lilfordi</name>
    <name type="common">Lilford's wall lizard</name>
    <dbReference type="NCBI Taxonomy" id="74358"/>
    <lineage>
        <taxon>Eukaryota</taxon>
        <taxon>Metazoa</taxon>
        <taxon>Chordata</taxon>
        <taxon>Craniata</taxon>
        <taxon>Vertebrata</taxon>
        <taxon>Euteleostomi</taxon>
        <taxon>Lepidosauria</taxon>
        <taxon>Squamata</taxon>
        <taxon>Bifurcata</taxon>
        <taxon>Unidentata</taxon>
        <taxon>Episquamata</taxon>
        <taxon>Laterata</taxon>
        <taxon>Lacertibaenia</taxon>
        <taxon>Lacertidae</taxon>
        <taxon>Podarcis</taxon>
    </lineage>
</organism>
<proteinExistence type="predicted"/>
<evidence type="ECO:0000313" key="2">
    <source>
        <dbReference type="Proteomes" id="UP001178461"/>
    </source>
</evidence>
<evidence type="ECO:0000313" key="1">
    <source>
        <dbReference type="EMBL" id="CAI5772155.1"/>
    </source>
</evidence>
<dbReference type="EMBL" id="OX395129">
    <property type="protein sequence ID" value="CAI5772155.1"/>
    <property type="molecule type" value="Genomic_DNA"/>
</dbReference>
<dbReference type="Proteomes" id="UP001178461">
    <property type="component" value="Chromosome 4"/>
</dbReference>
<sequence>MTPLFWRSTKRYTDSHLGVVGPLKAPWAWKISGSQHNCHETDCTLFSLPHIHAAAHFLMSIGAFFNVSLIQYSTVVHP</sequence>
<accession>A0AA35K5Y7</accession>
<protein>
    <submittedName>
        <fullName evidence="1">Uncharacterized protein</fullName>
    </submittedName>
</protein>
<keyword evidence="2" id="KW-1185">Reference proteome</keyword>
<dbReference type="AlphaFoldDB" id="A0AA35K5Y7"/>